<feature type="region of interest" description="Disordered" evidence="1">
    <location>
        <begin position="1"/>
        <end position="23"/>
    </location>
</feature>
<evidence type="ECO:0000313" key="4">
    <source>
        <dbReference type="Proteomes" id="UP000272400"/>
    </source>
</evidence>
<sequence>MEAGGDTGGTAPSPLLEPREGIPPVVADDAGLDRVIAAFAAGSGPVAVDAERASGYRYGQRAYLVQLRRRGAGTALIDPVACPNLNDLNRALADTEMVLHAANQDLPCLAEIGLIPRRLFDTELAGRLLGYPRVGLGAMVETVLGFSLEKGHSAADWSTRPLPTDWLRYAALDVELLVELRNALHAELLEAGKLEWALEEFEAIAEAPPKQPRTDPWRRTSGIHRVRNRRALAIVREVWETRERIAQELDLSPGRVLPDTAIVDMAVTQPRTMAELFTIAAVKGRNARRYTTQWLRAVSKGRQLPDSGLPEQNLPGDGPPPAHRWAERDPEAAARLSSARTVVAALADAHNLPSENLVQPDFIRRLCWAPPEQPTPEAIRAELRRLGARPWQAALVSVSVAKAWTRMETKGELA</sequence>
<dbReference type="InterPro" id="IPR002121">
    <property type="entry name" value="HRDC_dom"/>
</dbReference>
<organism evidence="3 4">
    <name type="scientific">Actinocorallia herbida</name>
    <dbReference type="NCBI Taxonomy" id="58109"/>
    <lineage>
        <taxon>Bacteria</taxon>
        <taxon>Bacillati</taxon>
        <taxon>Actinomycetota</taxon>
        <taxon>Actinomycetes</taxon>
        <taxon>Streptosporangiales</taxon>
        <taxon>Thermomonosporaceae</taxon>
        <taxon>Actinocorallia</taxon>
    </lineage>
</organism>
<dbReference type="SMART" id="SM00474">
    <property type="entry name" value="35EXOc"/>
    <property type="match status" value="1"/>
</dbReference>
<dbReference type="InterPro" id="IPR044876">
    <property type="entry name" value="HRDC_dom_sf"/>
</dbReference>
<dbReference type="InterPro" id="IPR012337">
    <property type="entry name" value="RNaseH-like_sf"/>
</dbReference>
<accession>A0A3N1D6N9</accession>
<keyword evidence="4" id="KW-1185">Reference proteome</keyword>
<dbReference type="InterPro" id="IPR002562">
    <property type="entry name" value="3'-5'_exonuclease_dom"/>
</dbReference>
<evidence type="ECO:0000313" key="3">
    <source>
        <dbReference type="EMBL" id="ROO89203.1"/>
    </source>
</evidence>
<dbReference type="Pfam" id="PF00570">
    <property type="entry name" value="HRDC"/>
    <property type="match status" value="1"/>
</dbReference>
<protein>
    <submittedName>
        <fullName evidence="3">Ribonuclease D</fullName>
    </submittedName>
</protein>
<dbReference type="InterPro" id="IPR051086">
    <property type="entry name" value="RNase_D-like"/>
</dbReference>
<dbReference type="Pfam" id="PF18305">
    <property type="entry name" value="DNA_pol_A_exoN"/>
    <property type="match status" value="1"/>
</dbReference>
<dbReference type="GO" id="GO:0000166">
    <property type="term" value="F:nucleotide binding"/>
    <property type="evidence" value="ECO:0007669"/>
    <property type="project" value="InterPro"/>
</dbReference>
<dbReference type="AlphaFoldDB" id="A0A3N1D6N9"/>
<dbReference type="Gene3D" id="3.30.420.10">
    <property type="entry name" value="Ribonuclease H-like superfamily/Ribonuclease H"/>
    <property type="match status" value="1"/>
</dbReference>
<evidence type="ECO:0000256" key="1">
    <source>
        <dbReference type="SAM" id="MobiDB-lite"/>
    </source>
</evidence>
<feature type="region of interest" description="Disordered" evidence="1">
    <location>
        <begin position="301"/>
        <end position="329"/>
    </location>
</feature>
<dbReference type="Gene3D" id="1.10.150.80">
    <property type="entry name" value="HRDC domain"/>
    <property type="match status" value="2"/>
</dbReference>
<proteinExistence type="predicted"/>
<dbReference type="InterPro" id="IPR010997">
    <property type="entry name" value="HRDC-like_sf"/>
</dbReference>
<gene>
    <name evidence="3" type="ORF">EDD29_6890</name>
</gene>
<dbReference type="InterPro" id="IPR041605">
    <property type="entry name" value="Exo_C"/>
</dbReference>
<dbReference type="GO" id="GO:0008408">
    <property type="term" value="F:3'-5' exonuclease activity"/>
    <property type="evidence" value="ECO:0007669"/>
    <property type="project" value="InterPro"/>
</dbReference>
<reference evidence="3 4" key="1">
    <citation type="submission" date="2018-11" db="EMBL/GenBank/DDBJ databases">
        <title>Sequencing the genomes of 1000 actinobacteria strains.</title>
        <authorList>
            <person name="Klenk H.-P."/>
        </authorList>
    </citation>
    <scope>NUCLEOTIDE SEQUENCE [LARGE SCALE GENOMIC DNA]</scope>
    <source>
        <strain evidence="3 4">DSM 44254</strain>
    </source>
</reference>
<dbReference type="PANTHER" id="PTHR47649">
    <property type="entry name" value="RIBONUCLEASE D"/>
    <property type="match status" value="1"/>
</dbReference>
<dbReference type="Pfam" id="PF01612">
    <property type="entry name" value="DNA_pol_A_exo1"/>
    <property type="match status" value="1"/>
</dbReference>
<dbReference type="SUPFAM" id="SSF47819">
    <property type="entry name" value="HRDC-like"/>
    <property type="match status" value="1"/>
</dbReference>
<dbReference type="EMBL" id="RJKE01000001">
    <property type="protein sequence ID" value="ROO89203.1"/>
    <property type="molecule type" value="Genomic_DNA"/>
</dbReference>
<dbReference type="GO" id="GO:0006139">
    <property type="term" value="P:nucleobase-containing compound metabolic process"/>
    <property type="evidence" value="ECO:0007669"/>
    <property type="project" value="InterPro"/>
</dbReference>
<feature type="domain" description="HRDC" evidence="2">
    <location>
        <begin position="228"/>
        <end position="308"/>
    </location>
</feature>
<dbReference type="CDD" id="cd06142">
    <property type="entry name" value="RNaseD_exo"/>
    <property type="match status" value="1"/>
</dbReference>
<dbReference type="RefSeq" id="WP_123668338.1">
    <property type="nucleotide sequence ID" value="NZ_RJKE01000001.1"/>
</dbReference>
<name>A0A3N1D6N9_9ACTN</name>
<dbReference type="Proteomes" id="UP000272400">
    <property type="component" value="Unassembled WGS sequence"/>
</dbReference>
<dbReference type="SUPFAM" id="SSF53098">
    <property type="entry name" value="Ribonuclease H-like"/>
    <property type="match status" value="1"/>
</dbReference>
<dbReference type="OrthoDB" id="144122at2"/>
<dbReference type="PANTHER" id="PTHR47649:SF1">
    <property type="entry name" value="RIBONUCLEASE D"/>
    <property type="match status" value="1"/>
</dbReference>
<dbReference type="PROSITE" id="PS50967">
    <property type="entry name" value="HRDC"/>
    <property type="match status" value="1"/>
</dbReference>
<dbReference type="SMART" id="SM00341">
    <property type="entry name" value="HRDC"/>
    <property type="match status" value="1"/>
</dbReference>
<dbReference type="GO" id="GO:0003676">
    <property type="term" value="F:nucleic acid binding"/>
    <property type="evidence" value="ECO:0007669"/>
    <property type="project" value="InterPro"/>
</dbReference>
<dbReference type="InterPro" id="IPR036397">
    <property type="entry name" value="RNaseH_sf"/>
</dbReference>
<evidence type="ECO:0000259" key="2">
    <source>
        <dbReference type="PROSITE" id="PS50967"/>
    </source>
</evidence>
<comment type="caution">
    <text evidence="3">The sequence shown here is derived from an EMBL/GenBank/DDBJ whole genome shotgun (WGS) entry which is preliminary data.</text>
</comment>